<feature type="compositionally biased region" description="Polar residues" evidence="1">
    <location>
        <begin position="15"/>
        <end position="24"/>
    </location>
</feature>
<feature type="region of interest" description="Disordered" evidence="1">
    <location>
        <begin position="298"/>
        <end position="323"/>
    </location>
</feature>
<proteinExistence type="predicted"/>
<comment type="caution">
    <text evidence="2">The sequence shown here is derived from an EMBL/GenBank/DDBJ whole genome shotgun (WGS) entry which is preliminary data.</text>
</comment>
<feature type="region of interest" description="Disordered" evidence="1">
    <location>
        <begin position="88"/>
        <end position="121"/>
    </location>
</feature>
<dbReference type="Proteomes" id="UP001530377">
    <property type="component" value="Unassembled WGS sequence"/>
</dbReference>
<dbReference type="AlphaFoldDB" id="A0ABD3SSJ9"/>
<gene>
    <name evidence="2" type="ORF">ACHAXA_005067</name>
</gene>
<evidence type="ECO:0000313" key="3">
    <source>
        <dbReference type="Proteomes" id="UP001530377"/>
    </source>
</evidence>
<reference evidence="2 3" key="1">
    <citation type="submission" date="2024-10" db="EMBL/GenBank/DDBJ databases">
        <title>Updated reference genomes for cyclostephanoid diatoms.</title>
        <authorList>
            <person name="Roberts W.R."/>
            <person name="Alverson A.J."/>
        </authorList>
    </citation>
    <scope>NUCLEOTIDE SEQUENCE [LARGE SCALE GENOMIC DNA]</scope>
    <source>
        <strain evidence="2 3">AJA228-03</strain>
    </source>
</reference>
<organism evidence="2 3">
    <name type="scientific">Cyclostephanos tholiformis</name>
    <dbReference type="NCBI Taxonomy" id="382380"/>
    <lineage>
        <taxon>Eukaryota</taxon>
        <taxon>Sar</taxon>
        <taxon>Stramenopiles</taxon>
        <taxon>Ochrophyta</taxon>
        <taxon>Bacillariophyta</taxon>
        <taxon>Coscinodiscophyceae</taxon>
        <taxon>Thalassiosirophycidae</taxon>
        <taxon>Stephanodiscales</taxon>
        <taxon>Stephanodiscaceae</taxon>
        <taxon>Cyclostephanos</taxon>
    </lineage>
</organism>
<evidence type="ECO:0000256" key="1">
    <source>
        <dbReference type="SAM" id="MobiDB-lite"/>
    </source>
</evidence>
<protein>
    <submittedName>
        <fullName evidence="2">Uncharacterized protein</fullName>
    </submittedName>
</protein>
<accession>A0ABD3SSJ9</accession>
<feature type="region of interest" description="Disordered" evidence="1">
    <location>
        <begin position="244"/>
        <end position="283"/>
    </location>
</feature>
<feature type="compositionally biased region" description="Basic and acidic residues" evidence="1">
    <location>
        <begin position="112"/>
        <end position="121"/>
    </location>
</feature>
<evidence type="ECO:0000313" key="2">
    <source>
        <dbReference type="EMBL" id="KAL3827321.1"/>
    </source>
</evidence>
<dbReference type="EMBL" id="JALLPB020000005">
    <property type="protein sequence ID" value="KAL3827321.1"/>
    <property type="molecule type" value="Genomic_DNA"/>
</dbReference>
<feature type="compositionally biased region" description="Polar residues" evidence="1">
    <location>
        <begin position="252"/>
        <end position="278"/>
    </location>
</feature>
<feature type="region of interest" description="Disordered" evidence="1">
    <location>
        <begin position="1"/>
        <end position="30"/>
    </location>
</feature>
<name>A0ABD3SSJ9_9STRA</name>
<sequence>MRMNNILSLDPPTMTPNHNPSCSAGNDHDEDLPSTANLSFVLGDPNTKWCDIRAALKDLGRGSYVDGGGTRAVAATTNVGMLSALMMPRRGRRRGGSFPTEDDNRTASSLPEENHNGRCGEDEVKYHGEEEDANSSFEAKLATSFERRNSRRISAEGDSFKTNLTLVIEDAEADDKNDESIKRLSGDANDGAIDRGTSDFSESINIMDFGVDHWRSASSFQSLESESTLDSNLTSCVDSEGFLPWRAHPRRGSNTDSALKSSTKSSTQNKPSHSNSVDTRGVDSGEFLGLEESVRECDFGDPSATVHADSTTVDDEGEKKESKERCSVETWRIEDFEGSDNDAKRSRLGHMPFMKILSSLGMNASKSPMPIVAAAPADDSIKHILLNGRRSTANDAMLLLARNKATENADAAGSTRRKSTTASLFGKFRKGFDVSTSHKLNEYHCYGRSIHLSSGGVDIGGLRRDLRPAATEEIRRSL</sequence>
<keyword evidence="3" id="KW-1185">Reference proteome</keyword>